<reference evidence="2" key="1">
    <citation type="submission" date="2019-02" db="EMBL/GenBank/DDBJ databases">
        <title>Halonotius sp. a new haloarchaeum isolated from saline soil.</title>
        <authorList>
            <person name="Duran-Viseras A."/>
            <person name="Sanchez-Porro C."/>
            <person name="Ventosa A."/>
        </authorList>
    </citation>
    <scope>NUCLEOTIDE SEQUENCE</scope>
    <source>
        <strain evidence="2">F15B</strain>
    </source>
</reference>
<evidence type="ECO:0000313" key="3">
    <source>
        <dbReference type="Proteomes" id="UP000705823"/>
    </source>
</evidence>
<keyword evidence="1" id="KW-0472">Membrane</keyword>
<organism evidence="2 3">
    <name type="scientific">Halonotius terrestris</name>
    <dbReference type="NCBI Taxonomy" id="2487750"/>
    <lineage>
        <taxon>Archaea</taxon>
        <taxon>Methanobacteriati</taxon>
        <taxon>Methanobacteriota</taxon>
        <taxon>Stenosarchaea group</taxon>
        <taxon>Halobacteria</taxon>
        <taxon>Halobacteriales</taxon>
        <taxon>Haloferacaceae</taxon>
        <taxon>Halonotius</taxon>
    </lineage>
</organism>
<keyword evidence="1" id="KW-0812">Transmembrane</keyword>
<sequence length="64" mass="6785">MSQDMESKHRRYGLFGLAAVLIVVGTLATGFLPSTPFYQILSGGIIVAGFVVGYAGLGAFEFLE</sequence>
<keyword evidence="1" id="KW-1133">Transmembrane helix</keyword>
<feature type="transmembrane region" description="Helical" evidence="1">
    <location>
        <begin position="38"/>
        <end position="63"/>
    </location>
</feature>
<dbReference type="AlphaFoldDB" id="A0A8J8P6X1"/>
<keyword evidence="3" id="KW-1185">Reference proteome</keyword>
<evidence type="ECO:0000256" key="1">
    <source>
        <dbReference type="SAM" id="Phobius"/>
    </source>
</evidence>
<dbReference type="Proteomes" id="UP000705823">
    <property type="component" value="Unassembled WGS sequence"/>
</dbReference>
<name>A0A8J8P6X1_9EURY</name>
<proteinExistence type="predicted"/>
<comment type="caution">
    <text evidence="2">The sequence shown here is derived from an EMBL/GenBank/DDBJ whole genome shotgun (WGS) entry which is preliminary data.</text>
</comment>
<accession>A0A8J8P6X1</accession>
<dbReference type="EMBL" id="RKLU01000009">
    <property type="protein sequence ID" value="TQQ78680.1"/>
    <property type="molecule type" value="Genomic_DNA"/>
</dbReference>
<feature type="transmembrane region" description="Helical" evidence="1">
    <location>
        <begin position="12"/>
        <end position="32"/>
    </location>
</feature>
<protein>
    <submittedName>
        <fullName evidence="2">Uncharacterized protein</fullName>
    </submittedName>
</protein>
<gene>
    <name evidence="2" type="ORF">EGH24_13185</name>
</gene>
<evidence type="ECO:0000313" key="2">
    <source>
        <dbReference type="EMBL" id="TQQ78680.1"/>
    </source>
</evidence>